<keyword evidence="12" id="KW-1185">Reference proteome</keyword>
<feature type="repeat" description="WD" evidence="10">
    <location>
        <begin position="56"/>
        <end position="88"/>
    </location>
</feature>
<evidence type="ECO:0000256" key="4">
    <source>
        <dbReference type="ARBA" id="ARBA00022574"/>
    </source>
</evidence>
<dbReference type="InterPro" id="IPR001680">
    <property type="entry name" value="WD40_rpt"/>
</dbReference>
<reference evidence="11 12" key="1">
    <citation type="submission" date="2014-06" db="EMBL/GenBank/DDBJ databases">
        <authorList>
            <person name="Swart Estienne"/>
        </authorList>
    </citation>
    <scope>NUCLEOTIDE SEQUENCE [LARGE SCALE GENOMIC DNA]</scope>
    <source>
        <strain evidence="11 12">130c</strain>
    </source>
</reference>
<dbReference type="InterPro" id="IPR015943">
    <property type="entry name" value="WD40/YVTN_repeat-like_dom_sf"/>
</dbReference>
<dbReference type="GO" id="GO:0005885">
    <property type="term" value="C:Arp2/3 protein complex"/>
    <property type="evidence" value="ECO:0007669"/>
    <property type="project" value="InterPro"/>
</dbReference>
<dbReference type="GO" id="GO:0034314">
    <property type="term" value="P:Arp2/3 complex-mediated actin nucleation"/>
    <property type="evidence" value="ECO:0007669"/>
    <property type="project" value="InterPro"/>
</dbReference>
<dbReference type="InterPro" id="IPR017383">
    <property type="entry name" value="ARPC1"/>
</dbReference>
<dbReference type="OMA" id="YVWEPSP"/>
<proteinExistence type="inferred from homology"/>
<evidence type="ECO:0000256" key="9">
    <source>
        <dbReference type="ARBA" id="ARBA00041789"/>
    </source>
</evidence>
<evidence type="ECO:0000256" key="2">
    <source>
        <dbReference type="ARBA" id="ARBA00006260"/>
    </source>
</evidence>
<evidence type="ECO:0000256" key="1">
    <source>
        <dbReference type="ARBA" id="ARBA00004245"/>
    </source>
</evidence>
<dbReference type="PROSITE" id="PS50082">
    <property type="entry name" value="WD_REPEATS_2"/>
    <property type="match status" value="1"/>
</dbReference>
<keyword evidence="3" id="KW-0963">Cytoplasm</keyword>
<dbReference type="GO" id="GO:0051015">
    <property type="term" value="F:actin filament binding"/>
    <property type="evidence" value="ECO:0007669"/>
    <property type="project" value="TreeGrafter"/>
</dbReference>
<dbReference type="FunCoup" id="A0A077ZTG0">
    <property type="interactions" value="23"/>
</dbReference>
<dbReference type="InParanoid" id="A0A077ZTG0"/>
<dbReference type="OrthoDB" id="406844at2759"/>
<keyword evidence="7" id="KW-0206">Cytoskeleton</keyword>
<keyword evidence="6" id="KW-0009">Actin-binding</keyword>
<dbReference type="EMBL" id="CCKQ01002076">
    <property type="protein sequence ID" value="CDW73172.1"/>
    <property type="molecule type" value="Genomic_DNA"/>
</dbReference>
<dbReference type="PROSITE" id="PS50294">
    <property type="entry name" value="WD_REPEATS_REGION"/>
    <property type="match status" value="1"/>
</dbReference>
<evidence type="ECO:0000256" key="10">
    <source>
        <dbReference type="PROSITE-ProRule" id="PRU00221"/>
    </source>
</evidence>
<evidence type="ECO:0000256" key="5">
    <source>
        <dbReference type="ARBA" id="ARBA00022737"/>
    </source>
</evidence>
<keyword evidence="5" id="KW-0677">Repeat</keyword>
<dbReference type="Proteomes" id="UP000039865">
    <property type="component" value="Unassembled WGS sequence"/>
</dbReference>
<evidence type="ECO:0000256" key="7">
    <source>
        <dbReference type="ARBA" id="ARBA00023212"/>
    </source>
</evidence>
<name>A0A077ZTG0_STYLE</name>
<organism evidence="11 12">
    <name type="scientific">Stylonychia lemnae</name>
    <name type="common">Ciliate</name>
    <dbReference type="NCBI Taxonomy" id="5949"/>
    <lineage>
        <taxon>Eukaryota</taxon>
        <taxon>Sar</taxon>
        <taxon>Alveolata</taxon>
        <taxon>Ciliophora</taxon>
        <taxon>Intramacronucleata</taxon>
        <taxon>Spirotrichea</taxon>
        <taxon>Stichotrichia</taxon>
        <taxon>Sporadotrichida</taxon>
        <taxon>Oxytrichidae</taxon>
        <taxon>Stylonychinae</taxon>
        <taxon>Stylonychia</taxon>
    </lineage>
</organism>
<evidence type="ECO:0000256" key="6">
    <source>
        <dbReference type="ARBA" id="ARBA00023203"/>
    </source>
</evidence>
<gene>
    <name evidence="11" type="primary">Contig18374.g19516</name>
    <name evidence="11" type="ORF">STYLEM_2148</name>
</gene>
<evidence type="ECO:0000313" key="11">
    <source>
        <dbReference type="EMBL" id="CDW73172.1"/>
    </source>
</evidence>
<comment type="subcellular location">
    <subcellularLocation>
        <location evidence="1">Cytoplasm</location>
        <location evidence="1">Cytoskeleton</location>
    </subcellularLocation>
</comment>
<sequence length="387" mass="42869">MQSSQAQVNRILPGISSFAWNRDCSKIAICPTNQEIWIFKTNSTADISKWERIQVLREHLNPVSSLDWHPLTNLLLSSSTDRGVIVWEESKDVQGLKPQLAVVKETKANIDAAWNHKGTKFCVGAASGNVFIGSFSEANNFWVGRATGKKVLHKSSVVSVRFDPQSGRVVASGSTDGTCQITTCFISGIDDSNNQGPFGSINTFGETLIKFQAQGWVNTVSFSSDANIFAYATHDCELNFIDVSKAAQKVKEKPEKVLYKGNPFLNCLFVNETTFIACGFDKVPFVFKKTASGWQFSKYLDDGINKVKEQQITSGSFDNAQAFFKRSETERASGVKLDDDVSIREMATKHQNYINCLKIYAGNAAKPQVISTSDINGFINYWDLQSL</sequence>
<evidence type="ECO:0000256" key="8">
    <source>
        <dbReference type="ARBA" id="ARBA00041244"/>
    </source>
</evidence>
<comment type="similarity">
    <text evidence="2">Belongs to the WD repeat ARPC1 family.</text>
</comment>
<evidence type="ECO:0000313" key="12">
    <source>
        <dbReference type="Proteomes" id="UP000039865"/>
    </source>
</evidence>
<dbReference type="SUPFAM" id="SSF50978">
    <property type="entry name" value="WD40 repeat-like"/>
    <property type="match status" value="1"/>
</dbReference>
<dbReference type="Gene3D" id="2.130.10.10">
    <property type="entry name" value="YVTN repeat-like/Quinoprotein amine dehydrogenase"/>
    <property type="match status" value="1"/>
</dbReference>
<dbReference type="Pfam" id="PF00400">
    <property type="entry name" value="WD40"/>
    <property type="match status" value="2"/>
</dbReference>
<dbReference type="PANTHER" id="PTHR10709:SF2">
    <property type="entry name" value="ACTIN-RELATED PROTEIN 2_3 COMPLEX SUBUNIT"/>
    <property type="match status" value="1"/>
</dbReference>
<dbReference type="SMART" id="SM00320">
    <property type="entry name" value="WD40"/>
    <property type="match status" value="5"/>
</dbReference>
<dbReference type="InterPro" id="IPR036322">
    <property type="entry name" value="WD40_repeat_dom_sf"/>
</dbReference>
<keyword evidence="4 10" id="KW-0853">WD repeat</keyword>
<accession>A0A077ZTG0</accession>
<dbReference type="PANTHER" id="PTHR10709">
    <property type="entry name" value="ACTIN-RELATED PROTEIN 2/3 COMPLEX SUBUNIT 1"/>
    <property type="match status" value="1"/>
</dbReference>
<dbReference type="AlphaFoldDB" id="A0A077ZTG0"/>
<evidence type="ECO:0000256" key="3">
    <source>
        <dbReference type="ARBA" id="ARBA00022490"/>
    </source>
</evidence>
<protein>
    <recommendedName>
        <fullName evidence="8">Arp2/3 complex 41 kDa subunit</fullName>
    </recommendedName>
    <alternativeName>
        <fullName evidence="9">p41-ARC</fullName>
    </alternativeName>
</protein>